<keyword evidence="4" id="KW-1185">Reference proteome</keyword>
<accession>A0A642UZB6</accession>
<dbReference type="EMBL" id="SWFT01000004">
    <property type="protein sequence ID" value="KAA8908723.1"/>
    <property type="molecule type" value="Genomic_DNA"/>
</dbReference>
<dbReference type="VEuPathDB" id="FungiDB:DIURU_000036"/>
<keyword evidence="2" id="KW-1133">Transmembrane helix</keyword>
<organism evidence="3 4">
    <name type="scientific">Diutina rugosa</name>
    <name type="common">Yeast</name>
    <name type="synonym">Candida rugosa</name>
    <dbReference type="NCBI Taxonomy" id="5481"/>
    <lineage>
        <taxon>Eukaryota</taxon>
        <taxon>Fungi</taxon>
        <taxon>Dikarya</taxon>
        <taxon>Ascomycota</taxon>
        <taxon>Saccharomycotina</taxon>
        <taxon>Pichiomycetes</taxon>
        <taxon>Debaryomycetaceae</taxon>
        <taxon>Diutina</taxon>
    </lineage>
</organism>
<reference evidence="3 4" key="1">
    <citation type="submission" date="2019-07" db="EMBL/GenBank/DDBJ databases">
        <title>Genome assembly of two rare yeast pathogens: Diutina rugosa and Trichomonascus ciferrii.</title>
        <authorList>
            <person name="Mixao V."/>
            <person name="Saus E."/>
            <person name="Hansen A."/>
            <person name="Lass-Flor C."/>
            <person name="Gabaldon T."/>
        </authorList>
    </citation>
    <scope>NUCLEOTIDE SEQUENCE [LARGE SCALE GENOMIC DNA]</scope>
    <source>
        <strain evidence="3 4">CBS 613</strain>
    </source>
</reference>
<evidence type="ECO:0000256" key="2">
    <source>
        <dbReference type="SAM" id="Phobius"/>
    </source>
</evidence>
<dbReference type="Proteomes" id="UP000449547">
    <property type="component" value="Unassembled WGS sequence"/>
</dbReference>
<keyword evidence="2" id="KW-0472">Membrane</keyword>
<gene>
    <name evidence="3" type="ORF">DIURU_000036</name>
</gene>
<dbReference type="RefSeq" id="XP_034015151.1">
    <property type="nucleotide sequence ID" value="XM_034156379.1"/>
</dbReference>
<sequence>MKFTTVATVAATAAVVAAKKHKTNTHESTLTVVINEDSPKSTHRYGRFDHTVRVTTTTHYAGATAAPLEKRAVNGTAVNGTNGTNGSGSKPDSAAAANALGLGAAGVMAAGLMLVL</sequence>
<feature type="transmembrane region" description="Helical" evidence="2">
    <location>
        <begin position="95"/>
        <end position="115"/>
    </location>
</feature>
<feature type="compositionally biased region" description="Low complexity" evidence="1">
    <location>
        <begin position="73"/>
        <end position="92"/>
    </location>
</feature>
<proteinExistence type="predicted"/>
<dbReference type="AlphaFoldDB" id="A0A642UZB6"/>
<evidence type="ECO:0000313" key="4">
    <source>
        <dbReference type="Proteomes" id="UP000449547"/>
    </source>
</evidence>
<keyword evidence="2" id="KW-0812">Transmembrane</keyword>
<feature type="region of interest" description="Disordered" evidence="1">
    <location>
        <begin position="72"/>
        <end position="92"/>
    </location>
</feature>
<evidence type="ECO:0008006" key="5">
    <source>
        <dbReference type="Google" id="ProtNLM"/>
    </source>
</evidence>
<dbReference type="GeneID" id="54778689"/>
<name>A0A642UZB6_DIURU</name>
<evidence type="ECO:0000313" key="3">
    <source>
        <dbReference type="EMBL" id="KAA8908723.1"/>
    </source>
</evidence>
<protein>
    <recommendedName>
        <fullName evidence="5">Hydrophilin</fullName>
    </recommendedName>
</protein>
<evidence type="ECO:0000256" key="1">
    <source>
        <dbReference type="SAM" id="MobiDB-lite"/>
    </source>
</evidence>
<comment type="caution">
    <text evidence="3">The sequence shown here is derived from an EMBL/GenBank/DDBJ whole genome shotgun (WGS) entry which is preliminary data.</text>
</comment>